<comment type="caution">
    <text evidence="3">The sequence shown here is derived from an EMBL/GenBank/DDBJ whole genome shotgun (WGS) entry which is preliminary data.</text>
</comment>
<dbReference type="SUPFAM" id="SSF49363">
    <property type="entry name" value="Purple acid phosphatase, N-terminal domain"/>
    <property type="match status" value="1"/>
</dbReference>
<name>A0A1H3RRH6_9BACT</name>
<evidence type="ECO:0000313" key="4">
    <source>
        <dbReference type="Proteomes" id="UP000199663"/>
    </source>
</evidence>
<dbReference type="PANTHER" id="PTHR45867">
    <property type="entry name" value="PURPLE ACID PHOSPHATASE"/>
    <property type="match status" value="1"/>
</dbReference>
<dbReference type="InterPro" id="IPR029052">
    <property type="entry name" value="Metallo-depent_PP-like"/>
</dbReference>
<keyword evidence="4" id="KW-1185">Reference proteome</keyword>
<keyword evidence="1" id="KW-0732">Signal</keyword>
<protein>
    <submittedName>
        <fullName evidence="3">Calcineurin-like phosphoesterase</fullName>
    </submittedName>
</protein>
<dbReference type="Pfam" id="PF00149">
    <property type="entry name" value="Metallophos"/>
    <property type="match status" value="1"/>
</dbReference>
<dbReference type="SUPFAM" id="SSF56300">
    <property type="entry name" value="Metallo-dependent phosphatases"/>
    <property type="match status" value="1"/>
</dbReference>
<dbReference type="EMBL" id="FNQC01000009">
    <property type="protein sequence ID" value="SDZ28243.1"/>
    <property type="molecule type" value="Genomic_DNA"/>
</dbReference>
<dbReference type="RefSeq" id="WP_019598442.1">
    <property type="nucleotide sequence ID" value="NZ_FNQC01000009.1"/>
</dbReference>
<evidence type="ECO:0000259" key="2">
    <source>
        <dbReference type="Pfam" id="PF00149"/>
    </source>
</evidence>
<dbReference type="Proteomes" id="UP000199663">
    <property type="component" value="Unassembled WGS sequence"/>
</dbReference>
<proteinExistence type="predicted"/>
<reference evidence="3 4" key="1">
    <citation type="submission" date="2016-10" db="EMBL/GenBank/DDBJ databases">
        <authorList>
            <person name="Varghese N."/>
            <person name="Submissions S."/>
        </authorList>
    </citation>
    <scope>NUCLEOTIDE SEQUENCE [LARGE SCALE GENOMIC DNA]</scope>
    <source>
        <strain evidence="3 4">DSM 17997</strain>
    </source>
</reference>
<accession>A0A1H3RRH6</accession>
<gene>
    <name evidence="3" type="ORF">SAMN05444412_10964</name>
</gene>
<dbReference type="InterPro" id="IPR004843">
    <property type="entry name" value="Calcineurin-like_PHP"/>
</dbReference>
<dbReference type="InterPro" id="IPR008963">
    <property type="entry name" value="Purple_acid_Pase-like_N"/>
</dbReference>
<organism evidence="3 4">
    <name type="scientific">Rhodonellum ikkaensis</name>
    <dbReference type="NCBI Taxonomy" id="336829"/>
    <lineage>
        <taxon>Bacteria</taxon>
        <taxon>Pseudomonadati</taxon>
        <taxon>Bacteroidota</taxon>
        <taxon>Cytophagia</taxon>
        <taxon>Cytophagales</taxon>
        <taxon>Cytophagaceae</taxon>
        <taxon>Rhodonellum</taxon>
    </lineage>
</organism>
<evidence type="ECO:0000256" key="1">
    <source>
        <dbReference type="ARBA" id="ARBA00022729"/>
    </source>
</evidence>
<sequence length="484" mass="54803">MVKTKVIPLLQRIFFHSLFLLSIQSGFAQQILVPPYIQPGNAPNFFSEQKVVIWQTDSLRGNFRLEWGEGLSAISVKKFKSVKLSATKLNLNNASSFLYRGNIKGLKFDRTYVYRVTQDQKTIAEHVFQSRTKKPKTRFAVFGDNGAGTSEQAAIAHQIYLQKPMFALLTGDMAYSYGRELEYRHRFFPYYLAQEASPVLGAPLMGSIPFYMFLGNHDIYSADFTKYPDGLAYFYYSDLPLNAPIPKMTVTPEGPQDLIDAFVKNTAPRFPRISNYSFQYGNVHIVCLDANYYVNPLDPALMEWLANDLRSSKADWKIVAYHHPAFNSSLQHHQYQVMRLAAPIFESLGVDLVFNGHVHNYQRTIPLKFNPKINEEGTRFVVSEEGSVDGEFTLDLNFDGVNVTKPEGIIHIVTGAGGAALYDPEISENPDLWTKGTPENWAPFTVKLVSDRHSFTMVETDGKTLILRQLDGNGNVFDEIKITK</sequence>
<dbReference type="Gene3D" id="2.60.40.380">
    <property type="entry name" value="Purple acid phosphatase-like, N-terminal"/>
    <property type="match status" value="1"/>
</dbReference>
<dbReference type="Gene3D" id="3.60.21.10">
    <property type="match status" value="1"/>
</dbReference>
<feature type="domain" description="Calcineurin-like phosphoesterase" evidence="2">
    <location>
        <begin position="138"/>
        <end position="361"/>
    </location>
</feature>
<dbReference type="PANTHER" id="PTHR45867:SF3">
    <property type="entry name" value="ACID PHOSPHATASE TYPE 7"/>
    <property type="match status" value="1"/>
</dbReference>
<evidence type="ECO:0000313" key="3">
    <source>
        <dbReference type="EMBL" id="SDZ28243.1"/>
    </source>
</evidence>